<organism evidence="2 3">
    <name type="scientific">Staurois parvus</name>
    <dbReference type="NCBI Taxonomy" id="386267"/>
    <lineage>
        <taxon>Eukaryota</taxon>
        <taxon>Metazoa</taxon>
        <taxon>Chordata</taxon>
        <taxon>Craniata</taxon>
        <taxon>Vertebrata</taxon>
        <taxon>Euteleostomi</taxon>
        <taxon>Amphibia</taxon>
        <taxon>Batrachia</taxon>
        <taxon>Anura</taxon>
        <taxon>Neobatrachia</taxon>
        <taxon>Ranoidea</taxon>
        <taxon>Ranidae</taxon>
        <taxon>Staurois</taxon>
    </lineage>
</organism>
<evidence type="ECO:0000313" key="2">
    <source>
        <dbReference type="EMBL" id="CAI9615135.1"/>
    </source>
</evidence>
<dbReference type="EMBL" id="CATNWA010019811">
    <property type="protein sequence ID" value="CAI9615135.1"/>
    <property type="molecule type" value="Genomic_DNA"/>
</dbReference>
<reference evidence="2" key="1">
    <citation type="submission" date="2023-05" db="EMBL/GenBank/DDBJ databases">
        <authorList>
            <person name="Stuckert A."/>
        </authorList>
    </citation>
    <scope>NUCLEOTIDE SEQUENCE</scope>
</reference>
<evidence type="ECO:0000256" key="1">
    <source>
        <dbReference type="SAM" id="MobiDB-lite"/>
    </source>
</evidence>
<name>A0ABN9H461_9NEOB</name>
<proteinExistence type="predicted"/>
<sequence>MLKRRNDMKKHLIHSCVSVVRPSGESNNTTYDTTLPVAMKVEMKKAEDGNHECDCRISLTPDADTDDRSRPVCGSRSRCPAMAPL</sequence>
<gene>
    <name evidence="2" type="ORF">SPARVUS_LOCUS15181583</name>
</gene>
<feature type="region of interest" description="Disordered" evidence="1">
    <location>
        <begin position="57"/>
        <end position="85"/>
    </location>
</feature>
<keyword evidence="3" id="KW-1185">Reference proteome</keyword>
<accession>A0ABN9H461</accession>
<evidence type="ECO:0000313" key="3">
    <source>
        <dbReference type="Proteomes" id="UP001162483"/>
    </source>
</evidence>
<dbReference type="Proteomes" id="UP001162483">
    <property type="component" value="Unassembled WGS sequence"/>
</dbReference>
<comment type="caution">
    <text evidence="2">The sequence shown here is derived from an EMBL/GenBank/DDBJ whole genome shotgun (WGS) entry which is preliminary data.</text>
</comment>
<protein>
    <submittedName>
        <fullName evidence="2">Uncharacterized protein</fullName>
    </submittedName>
</protein>